<dbReference type="Proteomes" id="UP001165641">
    <property type="component" value="Unassembled WGS sequence"/>
</dbReference>
<protein>
    <recommendedName>
        <fullName evidence="3">Xanthine dehydrogenase family protein molybdopterin-binding subunit</fullName>
    </recommendedName>
</protein>
<evidence type="ECO:0008006" key="3">
    <source>
        <dbReference type="Google" id="ProtNLM"/>
    </source>
</evidence>
<keyword evidence="2" id="KW-1185">Reference proteome</keyword>
<proteinExistence type="predicted"/>
<evidence type="ECO:0000313" key="2">
    <source>
        <dbReference type="Proteomes" id="UP001165641"/>
    </source>
</evidence>
<evidence type="ECO:0000313" key="1">
    <source>
        <dbReference type="EMBL" id="MDB6179734.1"/>
    </source>
</evidence>
<dbReference type="EMBL" id="JAQBIE010000071">
    <property type="protein sequence ID" value="MDB6179734.1"/>
    <property type="molecule type" value="Genomic_DNA"/>
</dbReference>
<reference evidence="1" key="1">
    <citation type="submission" date="2022-12" db="EMBL/GenBank/DDBJ databases">
        <title>Paracoccus onchidii sp. nov., isolated from a marine invertebrate from the South China Sea.</title>
        <authorList>
            <person name="Xu S."/>
            <person name="Liu Z."/>
            <person name="Xu Y."/>
        </authorList>
    </citation>
    <scope>NUCLEOTIDE SEQUENCE</scope>
    <source>
        <strain evidence="1">Z330</strain>
    </source>
</reference>
<comment type="caution">
    <text evidence="1">The sequence shown here is derived from an EMBL/GenBank/DDBJ whole genome shotgun (WGS) entry which is preliminary data.</text>
</comment>
<gene>
    <name evidence="1" type="ORF">PAF17_20085</name>
</gene>
<feature type="non-terminal residue" evidence="1">
    <location>
        <position position="112"/>
    </location>
</feature>
<name>A0ABT4ZKI7_9RHOB</name>
<organism evidence="1 2">
    <name type="scientific">Paracoccus onchidii</name>
    <dbReference type="NCBI Taxonomy" id="3017813"/>
    <lineage>
        <taxon>Bacteria</taxon>
        <taxon>Pseudomonadati</taxon>
        <taxon>Pseudomonadota</taxon>
        <taxon>Alphaproteobacteria</taxon>
        <taxon>Rhodobacterales</taxon>
        <taxon>Paracoccaceae</taxon>
        <taxon>Paracoccus</taxon>
    </lineage>
</organism>
<accession>A0ABT4ZKI7</accession>
<sequence>MFRRKYSSGVGPEDQKAHYEFGIDPVGFCAGSKAAREDLDLGRPHLAGLDACVLHIKPEPPFRPARSFEAQDGPAVSGEIGHASMTGVIIAYTVALTDRKAVNIEPISAHVY</sequence>